<dbReference type="Proteomes" id="UP000642094">
    <property type="component" value="Unassembled WGS sequence"/>
</dbReference>
<feature type="signal peptide" evidence="1">
    <location>
        <begin position="1"/>
        <end position="31"/>
    </location>
</feature>
<comment type="caution">
    <text evidence="2">The sequence shown here is derived from an EMBL/GenBank/DDBJ whole genome shotgun (WGS) entry which is preliminary data.</text>
</comment>
<keyword evidence="1" id="KW-0732">Signal</keyword>
<feature type="chain" id="PRO_5045596918" description="PEP-CTERM sorting domain-containing protein" evidence="1">
    <location>
        <begin position="32"/>
        <end position="318"/>
    </location>
</feature>
<name>A0ABR7ZTR9_9CYAN</name>
<dbReference type="RefSeq" id="WP_190402266.1">
    <property type="nucleotide sequence ID" value="NZ_JACJQB010000005.1"/>
</dbReference>
<sequence>MNKNSRGKVINLSSLLIFSIFLFLPSSPSLALTTYNNTNGNVTWGNNPDNNQEPIVDIVPPASKELVSGEVVPTAIRFNWTKGEFDPVTKKSIPHPEYEVFYDSNEDPLNSKRYTFTIPKDKSITDWTQTIRIGNGKEGQGGSTTVYGGNIIQESPWQFRPLSELPDKAWRIPDVAPLDPPADLTIYTAVNLGLYISKNPNGFLNGNWSVGQTLDTIGVTIVNGRVAGLEGIYFSTSDFTFDPNSETGWVPIDGDSAWLNSLSFQSENGALYIPSEHSKSVPVPSSVLGTLAFGAFATGSVLKRKLKQKKLAKLKLVA</sequence>
<evidence type="ECO:0000256" key="1">
    <source>
        <dbReference type="SAM" id="SignalP"/>
    </source>
</evidence>
<evidence type="ECO:0008006" key="4">
    <source>
        <dbReference type="Google" id="ProtNLM"/>
    </source>
</evidence>
<gene>
    <name evidence="2" type="ORF">H6F41_04390</name>
</gene>
<reference evidence="2 3" key="1">
    <citation type="journal article" date="2020" name="ISME J.">
        <title>Comparative genomics reveals insights into cyanobacterial evolution and habitat adaptation.</title>
        <authorList>
            <person name="Chen M.Y."/>
            <person name="Teng W.K."/>
            <person name="Zhao L."/>
            <person name="Hu C.X."/>
            <person name="Zhou Y.K."/>
            <person name="Han B.P."/>
            <person name="Song L.R."/>
            <person name="Shu W.S."/>
        </authorList>
    </citation>
    <scope>NUCLEOTIDE SEQUENCE [LARGE SCALE GENOMIC DNA]</scope>
    <source>
        <strain evidence="2 3">FACHB-723</strain>
    </source>
</reference>
<evidence type="ECO:0000313" key="2">
    <source>
        <dbReference type="EMBL" id="MBD2187384.1"/>
    </source>
</evidence>
<evidence type="ECO:0000313" key="3">
    <source>
        <dbReference type="Proteomes" id="UP000642094"/>
    </source>
</evidence>
<keyword evidence="3" id="KW-1185">Reference proteome</keyword>
<dbReference type="EMBL" id="JACJQB010000005">
    <property type="protein sequence ID" value="MBD2187384.1"/>
    <property type="molecule type" value="Genomic_DNA"/>
</dbReference>
<protein>
    <recommendedName>
        <fullName evidence="4">PEP-CTERM sorting domain-containing protein</fullName>
    </recommendedName>
</protein>
<proteinExistence type="predicted"/>
<organism evidence="2 3">
    <name type="scientific">Pseudanabaena mucicola FACHB-723</name>
    <dbReference type="NCBI Taxonomy" id="2692860"/>
    <lineage>
        <taxon>Bacteria</taxon>
        <taxon>Bacillati</taxon>
        <taxon>Cyanobacteriota</taxon>
        <taxon>Cyanophyceae</taxon>
        <taxon>Pseudanabaenales</taxon>
        <taxon>Pseudanabaenaceae</taxon>
        <taxon>Pseudanabaena</taxon>
    </lineage>
</organism>
<accession>A0ABR7ZTR9</accession>